<evidence type="ECO:0000256" key="1">
    <source>
        <dbReference type="SAM" id="MobiDB-lite"/>
    </source>
</evidence>
<evidence type="ECO:0000313" key="4">
    <source>
        <dbReference type="Proteomes" id="UP000274756"/>
    </source>
</evidence>
<reference evidence="2 4" key="2">
    <citation type="submission" date="2018-11" db="EMBL/GenBank/DDBJ databases">
        <authorList>
            <consortium name="Pathogen Informatics"/>
        </authorList>
    </citation>
    <scope>NUCLEOTIDE SEQUENCE [LARGE SCALE GENOMIC DNA]</scope>
</reference>
<dbReference type="WBParaSite" id="DME_0000685401-mRNA-1">
    <property type="protein sequence ID" value="DME_0000685401-mRNA-1"/>
    <property type="gene ID" value="DME_0000685401"/>
</dbReference>
<feature type="region of interest" description="Disordered" evidence="1">
    <location>
        <begin position="1"/>
        <end position="24"/>
    </location>
</feature>
<dbReference type="Proteomes" id="UP000274756">
    <property type="component" value="Unassembled WGS sequence"/>
</dbReference>
<name>A0A0N4UH51_DRAME</name>
<evidence type="ECO:0000313" key="2">
    <source>
        <dbReference type="EMBL" id="VDN51495.1"/>
    </source>
</evidence>
<accession>A0A0N4UH51</accession>
<reference evidence="5" key="1">
    <citation type="submission" date="2017-02" db="UniProtKB">
        <authorList>
            <consortium name="WormBaseParasite"/>
        </authorList>
    </citation>
    <scope>IDENTIFICATION</scope>
</reference>
<proteinExistence type="predicted"/>
<evidence type="ECO:0000313" key="3">
    <source>
        <dbReference type="Proteomes" id="UP000038040"/>
    </source>
</evidence>
<protein>
    <submittedName>
        <fullName evidence="2 5">Uncharacterized protein</fullName>
    </submittedName>
</protein>
<dbReference type="AlphaFoldDB" id="A0A0N4UH51"/>
<organism evidence="3 5">
    <name type="scientific">Dracunculus medinensis</name>
    <name type="common">Guinea worm</name>
    <dbReference type="NCBI Taxonomy" id="318479"/>
    <lineage>
        <taxon>Eukaryota</taxon>
        <taxon>Metazoa</taxon>
        <taxon>Ecdysozoa</taxon>
        <taxon>Nematoda</taxon>
        <taxon>Chromadorea</taxon>
        <taxon>Rhabditida</taxon>
        <taxon>Spirurina</taxon>
        <taxon>Dracunculoidea</taxon>
        <taxon>Dracunculidae</taxon>
        <taxon>Dracunculus</taxon>
    </lineage>
</organism>
<sequence length="74" mass="8304">MDENERVETNRISNSPTRSSAERFSSNLPGRLFAMVQHAGSDNLSNEIVEDFRNAIDILTRVAPVNQQQINTNS</sequence>
<evidence type="ECO:0000313" key="5">
    <source>
        <dbReference type="WBParaSite" id="DME_0000685401-mRNA-1"/>
    </source>
</evidence>
<gene>
    <name evidence="2" type="ORF">DME_LOCUS1468</name>
</gene>
<keyword evidence="4" id="KW-1185">Reference proteome</keyword>
<feature type="compositionally biased region" description="Polar residues" evidence="1">
    <location>
        <begin position="10"/>
        <end position="24"/>
    </location>
</feature>
<dbReference type="EMBL" id="UYYG01000022">
    <property type="protein sequence ID" value="VDN51495.1"/>
    <property type="molecule type" value="Genomic_DNA"/>
</dbReference>
<dbReference type="Proteomes" id="UP000038040">
    <property type="component" value="Unplaced"/>
</dbReference>